<comment type="caution">
    <text evidence="3">The sequence shown here is derived from an EMBL/GenBank/DDBJ whole genome shotgun (WGS) entry which is preliminary data.</text>
</comment>
<proteinExistence type="predicted"/>
<accession>A0ABQ4QJ89</accession>
<dbReference type="InterPro" id="IPR039013">
    <property type="entry name" value="YgiF"/>
</dbReference>
<evidence type="ECO:0000313" key="3">
    <source>
        <dbReference type="EMBL" id="GJD44902.1"/>
    </source>
</evidence>
<dbReference type="PROSITE" id="PS51707">
    <property type="entry name" value="CYTH"/>
    <property type="match status" value="1"/>
</dbReference>
<dbReference type="Proteomes" id="UP001055117">
    <property type="component" value="Unassembled WGS sequence"/>
</dbReference>
<dbReference type="SMART" id="SM00880">
    <property type="entry name" value="CHAD"/>
    <property type="match status" value="1"/>
</dbReference>
<dbReference type="Gene3D" id="1.40.20.10">
    <property type="entry name" value="CHAD domain"/>
    <property type="match status" value="1"/>
</dbReference>
<evidence type="ECO:0000313" key="4">
    <source>
        <dbReference type="Proteomes" id="UP001055117"/>
    </source>
</evidence>
<dbReference type="RefSeq" id="WP_238272377.1">
    <property type="nucleotide sequence ID" value="NZ_BPQG01000042.1"/>
</dbReference>
<dbReference type="InterPro" id="IPR023577">
    <property type="entry name" value="CYTH_domain"/>
</dbReference>
<name>A0ABQ4QJ89_9HYPH</name>
<dbReference type="InterPro" id="IPR033469">
    <property type="entry name" value="CYTH-like_dom_sf"/>
</dbReference>
<dbReference type="SUPFAM" id="SSF55154">
    <property type="entry name" value="CYTH-like phosphatases"/>
    <property type="match status" value="1"/>
</dbReference>
<feature type="domain" description="CHAD" evidence="2">
    <location>
        <begin position="217"/>
        <end position="511"/>
    </location>
</feature>
<dbReference type="Pfam" id="PF05235">
    <property type="entry name" value="CHAD"/>
    <property type="match status" value="1"/>
</dbReference>
<reference evidence="3 4" key="1">
    <citation type="journal article" date="2021" name="Front. Microbiol.">
        <title>Comprehensive Comparative Genomics and Phenotyping of Methylobacterium Species.</title>
        <authorList>
            <person name="Alessa O."/>
            <person name="Ogura Y."/>
            <person name="Fujitani Y."/>
            <person name="Takami H."/>
            <person name="Hayashi T."/>
            <person name="Sahin N."/>
            <person name="Tani A."/>
        </authorList>
    </citation>
    <scope>NUCLEOTIDE SEQUENCE [LARGE SCALE GENOMIC DNA]</scope>
    <source>
        <strain evidence="3 4">DSM 23679</strain>
    </source>
</reference>
<organism evidence="3 4">
    <name type="scientific">Methylobacterium cerastii</name>
    <dbReference type="NCBI Taxonomy" id="932741"/>
    <lineage>
        <taxon>Bacteria</taxon>
        <taxon>Pseudomonadati</taxon>
        <taxon>Pseudomonadota</taxon>
        <taxon>Alphaproteobacteria</taxon>
        <taxon>Hyphomicrobiales</taxon>
        <taxon>Methylobacteriaceae</taxon>
        <taxon>Methylobacterium</taxon>
    </lineage>
</organism>
<dbReference type="EMBL" id="BPQG01000042">
    <property type="protein sequence ID" value="GJD44902.1"/>
    <property type="molecule type" value="Genomic_DNA"/>
</dbReference>
<dbReference type="InterPro" id="IPR007899">
    <property type="entry name" value="CHAD_dom"/>
</dbReference>
<dbReference type="CDD" id="cd07756">
    <property type="entry name" value="CYTH-like_Pase_CHAD"/>
    <property type="match status" value="1"/>
</dbReference>
<keyword evidence="4" id="KW-1185">Reference proteome</keyword>
<evidence type="ECO:0000259" key="2">
    <source>
        <dbReference type="PROSITE" id="PS51708"/>
    </source>
</evidence>
<dbReference type="PANTHER" id="PTHR39569">
    <property type="entry name" value="INORGANIC TRIPHOSPHATASE"/>
    <property type="match status" value="1"/>
</dbReference>
<sequence length="514" mass="57052">MTVPKEIELKLIVDGPDLTVLRKHPRLKGSSRTKASLASVYYDTSDGQLRKAGYVLRVRDTKDGYVQTAKASGDGLLERLEWERSVEGPEPDLRALKETPLAEVLGRKSKLSPLFTVAVERRSYQVEQGSSRIEVALDEGRITRPGGKRASDVVSVGEVELELKEGTVADLFALAHEIGADVPFRLGVRTKPERGFALIDGEPDRVRKAEPVPLSEDMNAADAFRAVAHACLRHMRINEDIILDHRDPAALHQTRVAIRRLRSAFSLFGDLVSDERTEAMRSNLKRLSAPLGRARNLDVFLTRTLPAERDRHPDEGGLLNLESHLEAQRTEAYEAVRTALGSDEWRRFVLDLVAWINAGPWLTNGGEKEARRREQPASAFAFKVLEKRRRQVKKRGRDLASLSTEERHEVRIAAKKLRYGAEFFAGLYTGKKAAKRHKAFLSALEDLQDGLGDLNDIATGHEILSELSGTEAGAGSALFAAGMTTADIEARTRKLVASAAEAHEALVDVRPFWR</sequence>
<protein>
    <recommendedName>
        <fullName evidence="5">Inorganic triphosphatase</fullName>
    </recommendedName>
</protein>
<dbReference type="PANTHER" id="PTHR39569:SF1">
    <property type="entry name" value="INORGANIC TRIPHOSPHATASE"/>
    <property type="match status" value="1"/>
</dbReference>
<dbReference type="Pfam" id="PF01928">
    <property type="entry name" value="CYTH"/>
    <property type="match status" value="1"/>
</dbReference>
<feature type="domain" description="CYTH" evidence="1">
    <location>
        <begin position="4"/>
        <end position="202"/>
    </location>
</feature>
<dbReference type="PROSITE" id="PS51708">
    <property type="entry name" value="CHAD"/>
    <property type="match status" value="1"/>
</dbReference>
<dbReference type="Gene3D" id="2.40.320.10">
    <property type="entry name" value="Hypothetical Protein Pfu-838710-001"/>
    <property type="match status" value="1"/>
</dbReference>
<dbReference type="SMART" id="SM01118">
    <property type="entry name" value="CYTH"/>
    <property type="match status" value="1"/>
</dbReference>
<dbReference type="InterPro" id="IPR038186">
    <property type="entry name" value="CHAD_dom_sf"/>
</dbReference>
<evidence type="ECO:0008006" key="5">
    <source>
        <dbReference type="Google" id="ProtNLM"/>
    </source>
</evidence>
<gene>
    <name evidence="3" type="ORF">AFCDBAGC_2771</name>
</gene>
<evidence type="ECO:0000259" key="1">
    <source>
        <dbReference type="PROSITE" id="PS51707"/>
    </source>
</evidence>